<comment type="caution">
    <text evidence="3">The sequence shown here is derived from an EMBL/GenBank/DDBJ whole genome shotgun (WGS) entry which is preliminary data.</text>
</comment>
<dbReference type="PANTHER" id="PTHR43784">
    <property type="entry name" value="GDSL-LIKE LIPASE/ACYLHYDROLASE, PUTATIVE (AFU_ORTHOLOGUE AFUA_2G00820)-RELATED"/>
    <property type="match status" value="1"/>
</dbReference>
<evidence type="ECO:0000259" key="2">
    <source>
        <dbReference type="Pfam" id="PF13472"/>
    </source>
</evidence>
<evidence type="ECO:0000313" key="4">
    <source>
        <dbReference type="Proteomes" id="UP000031196"/>
    </source>
</evidence>
<dbReference type="OrthoDB" id="3465773at2"/>
<dbReference type="InterPro" id="IPR053140">
    <property type="entry name" value="GDSL_Rv0518-like"/>
</dbReference>
<dbReference type="InterPro" id="IPR036514">
    <property type="entry name" value="SGNH_hydro_sf"/>
</dbReference>
<evidence type="ECO:0000313" key="3">
    <source>
        <dbReference type="EMBL" id="KIC68933.1"/>
    </source>
</evidence>
<dbReference type="Proteomes" id="UP000031196">
    <property type="component" value="Unassembled WGS sequence"/>
</dbReference>
<gene>
    <name evidence="3" type="ORF">RM50_03925</name>
</gene>
<dbReference type="EMBL" id="JWTB01000007">
    <property type="protein sequence ID" value="KIC68933.1"/>
    <property type="molecule type" value="Genomic_DNA"/>
</dbReference>
<dbReference type="Pfam" id="PF13472">
    <property type="entry name" value="Lipase_GDSL_2"/>
    <property type="match status" value="1"/>
</dbReference>
<feature type="region of interest" description="Disordered" evidence="1">
    <location>
        <begin position="262"/>
        <end position="310"/>
    </location>
</feature>
<evidence type="ECO:0000256" key="1">
    <source>
        <dbReference type="SAM" id="MobiDB-lite"/>
    </source>
</evidence>
<feature type="domain" description="SGNH hydrolase-type esterase" evidence="2">
    <location>
        <begin position="25"/>
        <end position="197"/>
    </location>
</feature>
<name>A0A0B4EQE4_PSEPS</name>
<dbReference type="SUPFAM" id="SSF52266">
    <property type="entry name" value="SGNH hydrolase"/>
    <property type="match status" value="1"/>
</dbReference>
<dbReference type="Gene3D" id="3.40.50.1110">
    <property type="entry name" value="SGNH hydrolase"/>
    <property type="match status" value="1"/>
</dbReference>
<proteinExistence type="predicted"/>
<dbReference type="InterPro" id="IPR013830">
    <property type="entry name" value="SGNH_hydro"/>
</dbReference>
<sequence length="310" mass="33688">MTVEKQELRSVAEGPGRHPWHRFVALGDSYTEGIGDPEPLSLGGFRGWADRVAEELASSDPDFAYANLAIRGMLLKQILDRQLAPALSLKPDLVAVAAGGNDIIFKRGDPDKLAEKLDQAIGTLSATGATVLLFAGPDWGNTPVFGKIRGRVAIYNEHLHRIAVRNHAIMVDLWCLPELQHALMWDPDRLHLSPLGHHSVAVATLDALGVPHGLKPLQPRPLPVHGWTQARAEDLVWARQYFVPWVLKRLRPHQADDLLRAKRPLPGPVFGQGRPGPFPPGHPAVQASSSGMAAGFRLGPEEGAAPDRVA</sequence>
<dbReference type="AlphaFoldDB" id="A0A0B4EQE4"/>
<reference evidence="3 4" key="1">
    <citation type="submission" date="2014-12" db="EMBL/GenBank/DDBJ databases">
        <title>Genome sequencing of Arthrobacter phenanthrenivorans SWC37.</title>
        <authorList>
            <person name="Tan P.W."/>
            <person name="Chan K.-G."/>
        </authorList>
    </citation>
    <scope>NUCLEOTIDE SEQUENCE [LARGE SCALE GENOMIC DNA]</scope>
    <source>
        <strain evidence="3 4">SWC37</strain>
    </source>
</reference>
<organism evidence="3 4">
    <name type="scientific">Pseudarthrobacter phenanthrenivorans</name>
    <name type="common">Arthrobacter phenanthrenivorans</name>
    <dbReference type="NCBI Taxonomy" id="361575"/>
    <lineage>
        <taxon>Bacteria</taxon>
        <taxon>Bacillati</taxon>
        <taxon>Actinomycetota</taxon>
        <taxon>Actinomycetes</taxon>
        <taxon>Micrococcales</taxon>
        <taxon>Micrococcaceae</taxon>
        <taxon>Pseudarthrobacter</taxon>
    </lineage>
</organism>
<dbReference type="RefSeq" id="WP_043450170.1">
    <property type="nucleotide sequence ID" value="NZ_JWTB01000007.1"/>
</dbReference>
<dbReference type="GO" id="GO:0016787">
    <property type="term" value="F:hydrolase activity"/>
    <property type="evidence" value="ECO:0007669"/>
    <property type="project" value="UniProtKB-KW"/>
</dbReference>
<keyword evidence="3" id="KW-0378">Hydrolase</keyword>
<accession>A0A0B4EQE4</accession>
<protein>
    <submittedName>
        <fullName evidence="3">SGNH hydrolase</fullName>
    </submittedName>
</protein>
<dbReference type="PANTHER" id="PTHR43784:SF2">
    <property type="entry name" value="GDSL-LIKE LIPASE_ACYLHYDROLASE, PUTATIVE (AFU_ORTHOLOGUE AFUA_2G00820)-RELATED"/>
    <property type="match status" value="1"/>
</dbReference>
<dbReference type="CDD" id="cd01832">
    <property type="entry name" value="SGNH_hydrolase_like_1"/>
    <property type="match status" value="1"/>
</dbReference>